<dbReference type="AlphaFoldDB" id="A0A811LA43"/>
<comment type="caution">
    <text evidence="2">The sequence shown here is derived from an EMBL/GenBank/DDBJ whole genome shotgun (WGS) entry which is preliminary data.</text>
</comment>
<evidence type="ECO:0000313" key="2">
    <source>
        <dbReference type="EMBL" id="CAD5226197.1"/>
    </source>
</evidence>
<feature type="region of interest" description="Disordered" evidence="1">
    <location>
        <begin position="1"/>
        <end position="20"/>
    </location>
</feature>
<accession>A0A811LA43</accession>
<organism evidence="2 3">
    <name type="scientific">Bursaphelenchus okinawaensis</name>
    <dbReference type="NCBI Taxonomy" id="465554"/>
    <lineage>
        <taxon>Eukaryota</taxon>
        <taxon>Metazoa</taxon>
        <taxon>Ecdysozoa</taxon>
        <taxon>Nematoda</taxon>
        <taxon>Chromadorea</taxon>
        <taxon>Rhabditida</taxon>
        <taxon>Tylenchina</taxon>
        <taxon>Tylenchomorpha</taxon>
        <taxon>Aphelenchoidea</taxon>
        <taxon>Aphelenchoididae</taxon>
        <taxon>Bursaphelenchus</taxon>
    </lineage>
</organism>
<dbReference type="Proteomes" id="UP000783686">
    <property type="component" value="Unassembled WGS sequence"/>
</dbReference>
<protein>
    <submittedName>
        <fullName evidence="2">Uncharacterized protein</fullName>
    </submittedName>
</protein>
<dbReference type="Proteomes" id="UP000614601">
    <property type="component" value="Unassembled WGS sequence"/>
</dbReference>
<proteinExistence type="predicted"/>
<evidence type="ECO:0000256" key="1">
    <source>
        <dbReference type="SAM" id="MobiDB-lite"/>
    </source>
</evidence>
<sequence length="364" mass="41804">MSGDAFKMASKPDSSSSGVEPQLNPLPFFINYYVKSQPDRGKEGYRPWLISKAYALSFAESEASSLFIRLHSKDFTLSNGFNRLNVINFSSAYGRLSSFLSFLSPRQNIELAFDGFEMDLKTAEEVGRGLKEFFSAVPVEKFIHLTINEPDEKAFEMADKVVAKLFDGLRGSDKFSLDITCSSLFVDHLGEVRMGRLKVTDYVEDVNYVAMFQNMKARVVSIPMVPFDVLRDVCIKPNEHLKELVLLMTTGHDKPYYDEYFQKISLAFPYLCEFRLEALFNTVEKKNQLEFLDEMGADCEIMADIEMPFRIMGTFRLFYSDVTDCQNYHAMEKHGFGRRRNGRNNFMICTGTNVFKVNMYDMSQ</sequence>
<dbReference type="EMBL" id="CAJFCW020000005">
    <property type="protein sequence ID" value="CAG9121896.1"/>
    <property type="molecule type" value="Genomic_DNA"/>
</dbReference>
<dbReference type="OrthoDB" id="10483463at2759"/>
<keyword evidence="3" id="KW-1185">Reference proteome</keyword>
<name>A0A811LA43_9BILA</name>
<gene>
    <name evidence="2" type="ORF">BOKJ2_LOCUS11957</name>
</gene>
<reference evidence="2" key="1">
    <citation type="submission" date="2020-09" db="EMBL/GenBank/DDBJ databases">
        <authorList>
            <person name="Kikuchi T."/>
        </authorList>
    </citation>
    <scope>NUCLEOTIDE SEQUENCE</scope>
    <source>
        <strain evidence="2">SH1</strain>
    </source>
</reference>
<dbReference type="EMBL" id="CAJFDH010000005">
    <property type="protein sequence ID" value="CAD5226197.1"/>
    <property type="molecule type" value="Genomic_DNA"/>
</dbReference>
<evidence type="ECO:0000313" key="3">
    <source>
        <dbReference type="Proteomes" id="UP000614601"/>
    </source>
</evidence>